<gene>
    <name evidence="3" type="ORF">BOVATA_047250</name>
</gene>
<dbReference type="VEuPathDB" id="PiroplasmaDB:BOVATA_047250"/>
<keyword evidence="1" id="KW-0175">Coiled coil</keyword>
<dbReference type="EMBL" id="BDSA01000024">
    <property type="protein sequence ID" value="GBE63232.1"/>
    <property type="molecule type" value="Genomic_DNA"/>
</dbReference>
<dbReference type="Gene3D" id="1.20.5.1230">
    <property type="entry name" value="Apolipoprotein A-I"/>
    <property type="match status" value="1"/>
</dbReference>
<comment type="caution">
    <text evidence="3">The sequence shown here is derived from an EMBL/GenBank/DDBJ whole genome shotgun (WGS) entry which is preliminary data.</text>
</comment>
<dbReference type="Proteomes" id="UP000236319">
    <property type="component" value="Unassembled WGS sequence"/>
</dbReference>
<accession>A0A2H6KJR5</accession>
<proteinExistence type="predicted"/>
<dbReference type="GeneID" id="39877002"/>
<dbReference type="RefSeq" id="XP_028869475.1">
    <property type="nucleotide sequence ID" value="XM_029013642.1"/>
</dbReference>
<feature type="transmembrane region" description="Helical" evidence="2">
    <location>
        <begin position="1308"/>
        <end position="1333"/>
    </location>
</feature>
<evidence type="ECO:0000313" key="3">
    <source>
        <dbReference type="EMBL" id="GBE63232.1"/>
    </source>
</evidence>
<reference evidence="3 4" key="1">
    <citation type="journal article" date="2017" name="BMC Genomics">
        <title>Whole-genome assembly of Babesia ovata and comparative genomics between closely related pathogens.</title>
        <authorList>
            <person name="Yamagishi J."/>
            <person name="Asada M."/>
            <person name="Hakimi H."/>
            <person name="Tanaka T.Q."/>
            <person name="Sugimoto C."/>
            <person name="Kawazu S."/>
        </authorList>
    </citation>
    <scope>NUCLEOTIDE SEQUENCE [LARGE SCALE GENOMIC DNA]</scope>
    <source>
        <strain evidence="3 4">Miyake</strain>
    </source>
</reference>
<feature type="coiled-coil region" evidence="1">
    <location>
        <begin position="66"/>
        <end position="119"/>
    </location>
</feature>
<keyword evidence="2" id="KW-0812">Transmembrane</keyword>
<protein>
    <recommendedName>
        <fullName evidence="5">C3H1-type domain-containing protein</fullName>
    </recommendedName>
</protein>
<name>A0A2H6KJR5_9APIC</name>
<evidence type="ECO:0000313" key="4">
    <source>
        <dbReference type="Proteomes" id="UP000236319"/>
    </source>
</evidence>
<keyword evidence="2" id="KW-0472">Membrane</keyword>
<keyword evidence="4" id="KW-1185">Reference proteome</keyword>
<evidence type="ECO:0000256" key="2">
    <source>
        <dbReference type="SAM" id="Phobius"/>
    </source>
</evidence>
<organism evidence="3 4">
    <name type="scientific">Babesia ovata</name>
    <dbReference type="NCBI Taxonomy" id="189622"/>
    <lineage>
        <taxon>Eukaryota</taxon>
        <taxon>Sar</taxon>
        <taxon>Alveolata</taxon>
        <taxon>Apicomplexa</taxon>
        <taxon>Aconoidasida</taxon>
        <taxon>Piroplasmida</taxon>
        <taxon>Babesiidae</taxon>
        <taxon>Babesia</taxon>
    </lineage>
</organism>
<evidence type="ECO:0000256" key="1">
    <source>
        <dbReference type="SAM" id="Coils"/>
    </source>
</evidence>
<dbReference type="OrthoDB" id="365890at2759"/>
<sequence>METEMNDISITDQLLTWQGFAGLYLQKALQSERALRDIDDGLSRKIACKIELLKQVMQNFWDAVNNDDVKNSVNELSEKFTRQRREVNEHIALKISEMQQALKQNFEAISQKIENVKQEKDKHLKYITSAVQSAKKLAKELLSEEANGFTQGYKEKITEKFSEIKTRIEEFTNDGNGGGSNKSELWTQFESVQSKFEREIDELDDTVYSNPEENELVKEALSKLGTAKSTLDLTTGDITATSTSLKSKYERDLNGKFETLIEKFPTFKNVVFGDGGTSSNPDENSLAKLITKLTTVIGNTGDISGYGLVGAVNAFNNAARLQIQNAAKKAIEEAIGRFQMEDNGDEPKIKVAQLMKLFEASRMELSAAVQKIQVELNDLKKLPEAVNSEKESAGAYMAELKQRIESIQSRIQGIDRPIGTATSVIQAAISLLEISIKDAESNAQVVTSALRIDLQKRVGQAFDDLDEHVQKMFDAQKKAELKALSTSVSSQIPKIQDSIDDDMDAGLKGLMNKLKAVFPSLTNSAKDLQTAANRVKSFYDKFLNALNEQSDLTTDANRITTLQDALLQVLSTMNTKQHFHQEVSDKIDALNTALHNFTPKEFADASPLLNVIRRGVTRLHEELRKQYVSRYSGETFGGQLVETKRDADGKPTAKITEYGTKCAKLCLTILPSVYDHLTKLKEDCEHPWKHNKMCLVSKPNIHNHLGHFLQKCGYEVTKKEDSHDGELKFPSTGCNGKKIHEKLNEPISEANLTKHLTTCRPNKKRTDFKVTDILKCIHSHIDAYYKLGHLLNSSSKRHPCSVYEKLIWLCGLPCNSVFLPMLDETISDLFSDPRKQTTHDGITLTVIDSESLPAYPQPMEYDDARKAVTYVCSTSYDILTGIVGTGDANTMYGVDFYDNSLKLHYPQKGEDCLNMLLDVLRRLFQPLKYLYLRCGLSAEHNGWRDCPYGKDVPTAKSHCERQSTVEATGQAKCRPTCQAKCEPNCQPTSPLMSYLNDCLPGHLPHHLSSVGCKSVCSTCPTTSRLGMPCLTPLGFRGFCGSTKRGSDMWELLDGMFADEYIPSLFCLVVKPPSTLPEHFQFALTLVDMLNNGNKSGTNPVATAFETTTKELSIELCKDYNKFTSAFTNAYNSHDISNHRKSTEADLYTMSTPSTCMRAHADKLHCAPYLQSLYNDTYTFLAEKHCHLYLSWAVYLPWTFCQYLKSLLDAFSNISCQDWGCGRCVNGDKCKTGKHGIENCRCRGLVECRGVQSALYQYGFTFGNPQKLSDSKEKRYCHHFYIQLSNIVNSTYFQKLFEACDEFLKEIRWPFMLTLLALWSLSLLYLLHIAVVRLDVLRIRSHLRSPASHRIAAQSLLAAARVKALANVKYFSP</sequence>
<keyword evidence="2" id="KW-1133">Transmembrane helix</keyword>
<evidence type="ECO:0008006" key="5">
    <source>
        <dbReference type="Google" id="ProtNLM"/>
    </source>
</evidence>